<keyword evidence="2" id="KW-1185">Reference proteome</keyword>
<evidence type="ECO:0000313" key="1">
    <source>
        <dbReference type="EMBL" id="KAJ9111130.1"/>
    </source>
</evidence>
<gene>
    <name evidence="1" type="ORF">QFC19_001329</name>
</gene>
<evidence type="ECO:0000313" key="2">
    <source>
        <dbReference type="Proteomes" id="UP001241377"/>
    </source>
</evidence>
<name>A0ACC2WH65_9TREE</name>
<accession>A0ACC2WH65</accession>
<organism evidence="1 2">
    <name type="scientific">Naganishia cerealis</name>
    <dbReference type="NCBI Taxonomy" id="610337"/>
    <lineage>
        <taxon>Eukaryota</taxon>
        <taxon>Fungi</taxon>
        <taxon>Dikarya</taxon>
        <taxon>Basidiomycota</taxon>
        <taxon>Agaricomycotina</taxon>
        <taxon>Tremellomycetes</taxon>
        <taxon>Filobasidiales</taxon>
        <taxon>Filobasidiaceae</taxon>
        <taxon>Naganishia</taxon>
    </lineage>
</organism>
<comment type="caution">
    <text evidence="1">The sequence shown here is derived from an EMBL/GenBank/DDBJ whole genome shotgun (WGS) entry which is preliminary data.</text>
</comment>
<reference evidence="1" key="1">
    <citation type="submission" date="2023-04" db="EMBL/GenBank/DDBJ databases">
        <title>Draft Genome sequencing of Naganishia species isolated from polar environments using Oxford Nanopore Technology.</title>
        <authorList>
            <person name="Leo P."/>
            <person name="Venkateswaran K."/>
        </authorList>
    </citation>
    <scope>NUCLEOTIDE SEQUENCE</scope>
    <source>
        <strain evidence="1">MNA-CCFEE 5261</strain>
    </source>
</reference>
<sequence>MFAQSTKFNRAPPDTHRDRSAPMDFDFEKPRDPGVFGSIPSKRQHIETIDGRSTWTHGPYTDMAAHSAPVIHGGPMLFAQPSPTDLPGKEQDVGDTSMGMDVDTSMRIHEHGDVDMWSDSPAKTARFTDTASRSGEGEKTENRHDATAETATEATPPSILSTILRPINANAVKRVEKQRSRTQQRSLSQGNRTVSSGSAHRGAMVLRSDPEAEELEHSEDGDTDEVSDDEGNIDLTRQGSAIPAVRRRRQRREHSTQSNGNRYTLNLFGGNGQQALGVVPSPSHLEYMQDSKGKINHSEVPYILLGYLQFVFNASIVGVCLYLVLMFIWTIRNDVKERMATYSSEILQEISTCTNLYLVNRCEPSTRIPAMETSCLEWEHCMNRDPTVVGHAKVGAEMFAGVISGFVDELSWKTIFFLLCTMTCFVFITNSALFTIRAKHAQSHNVAGSRPGPSAGHPDSGYMGPRPPQTRDFEWPPLGSSGQGVGARSVSASSDKR</sequence>
<protein>
    <submittedName>
        <fullName evidence="1">Uncharacterized protein</fullName>
    </submittedName>
</protein>
<proteinExistence type="predicted"/>
<dbReference type="EMBL" id="JASBWR010000009">
    <property type="protein sequence ID" value="KAJ9111130.1"/>
    <property type="molecule type" value="Genomic_DNA"/>
</dbReference>
<dbReference type="Proteomes" id="UP001241377">
    <property type="component" value="Unassembled WGS sequence"/>
</dbReference>